<evidence type="ECO:0000313" key="4">
    <source>
        <dbReference type="Proteomes" id="UP001234216"/>
    </source>
</evidence>
<evidence type="ECO:0000313" key="3">
    <source>
        <dbReference type="EMBL" id="MDQ0912438.1"/>
    </source>
</evidence>
<sequence length="266" mass="29092">MTHVPGAWVQRPPEETGAPVRMFCFAHAGGGRSFFAPWRAALLPDIELCPVVLPGRETRIKERPLTRVEDVIDRMCEVLPEHLDRPFALFGHSMGSVLAYETARALHAAGLGTPLGLIVSGRRAPHLPARRPPLHLLAEDEFVAAVARLGGTPQNILREPGLLRLFLPTLRADFELNETYRPLPGAALPCPVSAFVGAADPEAAPEELAGWRESTAHGFSLRVFRGDHFYLKGTPGELFAALRADIRRFGATVPVSHPVHIERITP</sequence>
<name>A0AAW8FS88_9ACTN</name>
<accession>A0AAW8FS88</accession>
<dbReference type="SUPFAM" id="SSF53474">
    <property type="entry name" value="alpha/beta-Hydrolases"/>
    <property type="match status" value="1"/>
</dbReference>
<dbReference type="Proteomes" id="UP001234216">
    <property type="component" value="Unassembled WGS sequence"/>
</dbReference>
<feature type="domain" description="Thioesterase" evidence="2">
    <location>
        <begin position="22"/>
        <end position="238"/>
    </location>
</feature>
<dbReference type="InterPro" id="IPR001031">
    <property type="entry name" value="Thioesterase"/>
</dbReference>
<dbReference type="AlphaFoldDB" id="A0AAW8FS88"/>
<comment type="similarity">
    <text evidence="1">Belongs to the thioesterase family.</text>
</comment>
<evidence type="ECO:0000256" key="1">
    <source>
        <dbReference type="ARBA" id="ARBA00007169"/>
    </source>
</evidence>
<reference evidence="3" key="1">
    <citation type="submission" date="2023-07" db="EMBL/GenBank/DDBJ databases">
        <title>Comparative genomics of wheat-associated soil bacteria to identify genetic determinants of phenazine resistance.</title>
        <authorList>
            <person name="Mouncey N."/>
        </authorList>
    </citation>
    <scope>NUCLEOTIDE SEQUENCE</scope>
    <source>
        <strain evidence="3">V4I22</strain>
    </source>
</reference>
<organism evidence="3 4">
    <name type="scientific">Streptomyces canus</name>
    <dbReference type="NCBI Taxonomy" id="58343"/>
    <lineage>
        <taxon>Bacteria</taxon>
        <taxon>Bacillati</taxon>
        <taxon>Actinomycetota</taxon>
        <taxon>Actinomycetes</taxon>
        <taxon>Kitasatosporales</taxon>
        <taxon>Streptomycetaceae</taxon>
        <taxon>Streptomyces</taxon>
        <taxon>Streptomyces aurantiacus group</taxon>
    </lineage>
</organism>
<dbReference type="InterPro" id="IPR029058">
    <property type="entry name" value="AB_hydrolase_fold"/>
</dbReference>
<dbReference type="Gene3D" id="3.40.50.1820">
    <property type="entry name" value="alpha/beta hydrolase"/>
    <property type="match status" value="1"/>
</dbReference>
<comment type="caution">
    <text evidence="3">The sequence shown here is derived from an EMBL/GenBank/DDBJ whole genome shotgun (WGS) entry which is preliminary data.</text>
</comment>
<dbReference type="RefSeq" id="WP_306984810.1">
    <property type="nucleotide sequence ID" value="NZ_JAUSZV010000005.1"/>
</dbReference>
<evidence type="ECO:0000259" key="2">
    <source>
        <dbReference type="Pfam" id="PF00975"/>
    </source>
</evidence>
<dbReference type="PANTHER" id="PTHR11487:SF0">
    <property type="entry name" value="S-ACYL FATTY ACID SYNTHASE THIOESTERASE, MEDIUM CHAIN"/>
    <property type="match status" value="1"/>
</dbReference>
<dbReference type="GO" id="GO:0008610">
    <property type="term" value="P:lipid biosynthetic process"/>
    <property type="evidence" value="ECO:0007669"/>
    <property type="project" value="TreeGrafter"/>
</dbReference>
<dbReference type="EMBL" id="JAUSZV010000005">
    <property type="protein sequence ID" value="MDQ0912438.1"/>
    <property type="molecule type" value="Genomic_DNA"/>
</dbReference>
<proteinExistence type="inferred from homology"/>
<gene>
    <name evidence="3" type="ORF">QFZ22_008423</name>
</gene>
<dbReference type="Pfam" id="PF00975">
    <property type="entry name" value="Thioesterase"/>
    <property type="match status" value="1"/>
</dbReference>
<dbReference type="PANTHER" id="PTHR11487">
    <property type="entry name" value="THIOESTERASE"/>
    <property type="match status" value="1"/>
</dbReference>
<dbReference type="InterPro" id="IPR012223">
    <property type="entry name" value="TEII"/>
</dbReference>
<protein>
    <submittedName>
        <fullName evidence="3">Surfactin synthase thioesterase subunit</fullName>
    </submittedName>
</protein>